<reference evidence="2 3" key="2">
    <citation type="journal article" date="2019" name="G3 (Bethesda)">
        <title>Hybrid Assembly of the Genome of the Entomopathogenic Nematode Steinernema carpocapsae Identifies the X-Chromosome.</title>
        <authorList>
            <person name="Serra L."/>
            <person name="Macchietto M."/>
            <person name="Macias-Munoz A."/>
            <person name="McGill C.J."/>
            <person name="Rodriguez I.M."/>
            <person name="Rodriguez B."/>
            <person name="Murad R."/>
            <person name="Mortazavi A."/>
        </authorList>
    </citation>
    <scope>NUCLEOTIDE SEQUENCE [LARGE SCALE GENOMIC DNA]</scope>
    <source>
        <strain evidence="2 3">ALL</strain>
    </source>
</reference>
<feature type="region of interest" description="Disordered" evidence="1">
    <location>
        <begin position="529"/>
        <end position="582"/>
    </location>
</feature>
<organism evidence="2 3">
    <name type="scientific">Steinernema carpocapsae</name>
    <name type="common">Entomopathogenic nematode</name>
    <dbReference type="NCBI Taxonomy" id="34508"/>
    <lineage>
        <taxon>Eukaryota</taxon>
        <taxon>Metazoa</taxon>
        <taxon>Ecdysozoa</taxon>
        <taxon>Nematoda</taxon>
        <taxon>Chromadorea</taxon>
        <taxon>Rhabditida</taxon>
        <taxon>Tylenchina</taxon>
        <taxon>Panagrolaimomorpha</taxon>
        <taxon>Strongyloidoidea</taxon>
        <taxon>Steinernematidae</taxon>
        <taxon>Steinernema</taxon>
    </lineage>
</organism>
<name>A0A4U8UYF7_STECR</name>
<feature type="compositionally biased region" description="Polar residues" evidence="1">
    <location>
        <begin position="382"/>
        <end position="391"/>
    </location>
</feature>
<comment type="caution">
    <text evidence="2">The sequence shown here is derived from an EMBL/GenBank/DDBJ whole genome shotgun (WGS) entry which is preliminary data.</text>
</comment>
<dbReference type="OrthoDB" id="5829537at2759"/>
<evidence type="ECO:0008006" key="4">
    <source>
        <dbReference type="Google" id="ProtNLM"/>
    </source>
</evidence>
<dbReference type="InterPro" id="IPR016024">
    <property type="entry name" value="ARM-type_fold"/>
</dbReference>
<reference evidence="2 3" key="1">
    <citation type="journal article" date="2015" name="Genome Biol.">
        <title>Comparative genomics of Steinernema reveals deeply conserved gene regulatory networks.</title>
        <authorList>
            <person name="Dillman A.R."/>
            <person name="Macchietto M."/>
            <person name="Porter C.F."/>
            <person name="Rogers A."/>
            <person name="Williams B."/>
            <person name="Antoshechkin I."/>
            <person name="Lee M.M."/>
            <person name="Goodwin Z."/>
            <person name="Lu X."/>
            <person name="Lewis E.E."/>
            <person name="Goodrich-Blair H."/>
            <person name="Stock S.P."/>
            <person name="Adams B.J."/>
            <person name="Sternberg P.W."/>
            <person name="Mortazavi A."/>
        </authorList>
    </citation>
    <scope>NUCLEOTIDE SEQUENCE [LARGE SCALE GENOMIC DNA]</scope>
    <source>
        <strain evidence="2 3">ALL</strain>
    </source>
</reference>
<keyword evidence="3" id="KW-1185">Reference proteome</keyword>
<dbReference type="EMBL" id="CM016762">
    <property type="protein sequence ID" value="TMS37177.1"/>
    <property type="molecule type" value="Genomic_DNA"/>
</dbReference>
<evidence type="ECO:0000313" key="3">
    <source>
        <dbReference type="Proteomes" id="UP000298663"/>
    </source>
</evidence>
<dbReference type="SUPFAM" id="SSF48371">
    <property type="entry name" value="ARM repeat"/>
    <property type="match status" value="1"/>
</dbReference>
<gene>
    <name evidence="2" type="ORF">L596_004159</name>
</gene>
<protein>
    <recommendedName>
        <fullName evidence="4">GBD/FH3 domain-containing protein</fullName>
    </recommendedName>
</protein>
<evidence type="ECO:0000313" key="2">
    <source>
        <dbReference type="EMBL" id="TMS37177.1"/>
    </source>
</evidence>
<accession>A0A4U8UYF7</accession>
<feature type="region of interest" description="Disordered" evidence="1">
    <location>
        <begin position="375"/>
        <end position="398"/>
    </location>
</feature>
<dbReference type="Gene3D" id="1.25.10.10">
    <property type="entry name" value="Leucine-rich Repeat Variant"/>
    <property type="match status" value="1"/>
</dbReference>
<dbReference type="InterPro" id="IPR011989">
    <property type="entry name" value="ARM-like"/>
</dbReference>
<dbReference type="Proteomes" id="UP000298663">
    <property type="component" value="Chromosome X"/>
</dbReference>
<sequence>MSVTFQDQPPNGAGHYGSIKHFVEQLKKFISSAENQNGNVSSGTLTDTGIVLIRLKDQLLVCDQRNAAFSTEFASKPHSGLLVLIKIVVILQGIVSSNSPKTKFSNILMRKNSSSTVKRKASVAEADCMECIKLVLQKSPQSWETLLENGSNLEVILYSVNSPQLDSKCYALEIMLCLLDHSLGFDVLLRSLSVVAARQGEYLRMPFIISQLKHGFHTAKLHIQILVVRLLNKMMLKAPSTNHRILLQCEICLARFSVEYVEKLLANCKTSPGGISVLMEELEQWKKLLAPLDPEVGSPQRYNEPLRIPYGFSMSPQNYGSYRSGSRAVTRNQPGQSTVQKNIERQRLKRHNELSDLQQNLYFSERNLARNVDFDSPEPQRPFQSHRNNLEASGRMRRVKSESAMISEEAEADYDNYSNYQHGLERANGAFRNEVPIAKLNPKLSQSTHDLSRHGGGFKPTMGVNGLQNSGTHGSESPVLYRSLGRKANYILSHRPAAVDEPRSQGGFSYLFPDAPVVDYFEHRRARTPDLHDAPNVPPDYPHHNQRPPSAPNFNSLDGRPPLSNGSIPHTPLASPRSIGSVNMGRRDRNVVYIPINMEERQGGAGQKFGVQRNLNRKENTFGSTLGEDVQDALSQFDYLNDYDAVSIQSGNVRGANPTEIYHF</sequence>
<evidence type="ECO:0000256" key="1">
    <source>
        <dbReference type="SAM" id="MobiDB-lite"/>
    </source>
</evidence>
<dbReference type="EMBL" id="AZBU02000001">
    <property type="protein sequence ID" value="TMS37177.1"/>
    <property type="molecule type" value="Genomic_DNA"/>
</dbReference>
<dbReference type="AlphaFoldDB" id="A0A4U8UYF7"/>
<proteinExistence type="predicted"/>